<feature type="compositionally biased region" description="Low complexity" evidence="1">
    <location>
        <begin position="37"/>
        <end position="63"/>
    </location>
</feature>
<dbReference type="SMART" id="SM00338">
    <property type="entry name" value="BRLZ"/>
    <property type="match status" value="1"/>
</dbReference>
<organism evidence="3 4">
    <name type="scientific">Nannochloropsis salina CCMP1776</name>
    <dbReference type="NCBI Taxonomy" id="1027361"/>
    <lineage>
        <taxon>Eukaryota</taxon>
        <taxon>Sar</taxon>
        <taxon>Stramenopiles</taxon>
        <taxon>Ochrophyta</taxon>
        <taxon>Eustigmatophyceae</taxon>
        <taxon>Eustigmatales</taxon>
        <taxon>Monodopsidaceae</taxon>
        <taxon>Microchloropsis</taxon>
        <taxon>Microchloropsis salina</taxon>
    </lineage>
</organism>
<evidence type="ECO:0000313" key="3">
    <source>
        <dbReference type="EMBL" id="TFJ87006.1"/>
    </source>
</evidence>
<keyword evidence="4" id="KW-1185">Reference proteome</keyword>
<dbReference type="AlphaFoldDB" id="A0A4D9D6K5"/>
<sequence length="220" mass="23696">MSELASAVSSMRGNEDDDDEREENGTYVNSYGSSFPASASGTSNLTAASTASKSSTTVASSGATRKRSTANAHGSSDDKRQKKLELNRLASRESRKRKKRRLEELQRSVLYLTHENHQLREQNELLRQMLIGRLPTGTVAAALGNGAEGNEKGLLAMRGQGEMEKEEVLATDHGEGESLNVLGSMSSAAVDMFFPNTNLLMMKENVEGGKEEEPSIVGAA</sequence>
<comment type="caution">
    <text evidence="3">The sequence shown here is derived from an EMBL/GenBank/DDBJ whole genome shotgun (WGS) entry which is preliminary data.</text>
</comment>
<dbReference type="OrthoDB" id="205533at2759"/>
<evidence type="ECO:0000313" key="4">
    <source>
        <dbReference type="Proteomes" id="UP000355283"/>
    </source>
</evidence>
<feature type="domain" description="BZIP" evidence="2">
    <location>
        <begin position="77"/>
        <end position="128"/>
    </location>
</feature>
<evidence type="ECO:0000256" key="1">
    <source>
        <dbReference type="SAM" id="MobiDB-lite"/>
    </source>
</evidence>
<dbReference type="PROSITE" id="PS50217">
    <property type="entry name" value="BZIP"/>
    <property type="match status" value="1"/>
</dbReference>
<dbReference type="EMBL" id="SDOX01000006">
    <property type="protein sequence ID" value="TFJ87006.1"/>
    <property type="molecule type" value="Genomic_DNA"/>
</dbReference>
<gene>
    <name evidence="3" type="ORF">NSK_001340</name>
</gene>
<dbReference type="GO" id="GO:0003700">
    <property type="term" value="F:DNA-binding transcription factor activity"/>
    <property type="evidence" value="ECO:0007669"/>
    <property type="project" value="InterPro"/>
</dbReference>
<dbReference type="Proteomes" id="UP000355283">
    <property type="component" value="Unassembled WGS sequence"/>
</dbReference>
<dbReference type="InterPro" id="IPR004827">
    <property type="entry name" value="bZIP"/>
</dbReference>
<reference evidence="3 4" key="1">
    <citation type="submission" date="2019-01" db="EMBL/GenBank/DDBJ databases">
        <title>Nuclear Genome Assembly of the Microalgal Biofuel strain Nannochloropsis salina CCMP1776.</title>
        <authorList>
            <person name="Hovde B."/>
        </authorList>
    </citation>
    <scope>NUCLEOTIDE SEQUENCE [LARGE SCALE GENOMIC DNA]</scope>
    <source>
        <strain evidence="3 4">CCMP1776</strain>
    </source>
</reference>
<dbReference type="Pfam" id="PF00170">
    <property type="entry name" value="bZIP_1"/>
    <property type="match status" value="1"/>
</dbReference>
<evidence type="ECO:0000259" key="2">
    <source>
        <dbReference type="PROSITE" id="PS50217"/>
    </source>
</evidence>
<proteinExistence type="predicted"/>
<feature type="compositionally biased region" description="Basic and acidic residues" evidence="1">
    <location>
        <begin position="75"/>
        <end position="93"/>
    </location>
</feature>
<dbReference type="SUPFAM" id="SSF57959">
    <property type="entry name" value="Leucine zipper domain"/>
    <property type="match status" value="1"/>
</dbReference>
<accession>A0A4D9D6K5</accession>
<name>A0A4D9D6K5_9STRA</name>
<protein>
    <recommendedName>
        <fullName evidence="2">BZIP domain-containing protein</fullName>
    </recommendedName>
</protein>
<feature type="compositionally biased region" description="Polar residues" evidence="1">
    <location>
        <begin position="26"/>
        <end position="36"/>
    </location>
</feature>
<dbReference type="InterPro" id="IPR046347">
    <property type="entry name" value="bZIP_sf"/>
</dbReference>
<dbReference type="Gene3D" id="1.20.5.170">
    <property type="match status" value="1"/>
</dbReference>
<feature type="region of interest" description="Disordered" evidence="1">
    <location>
        <begin position="1"/>
        <end position="101"/>
    </location>
</feature>